<dbReference type="InterPro" id="IPR006427">
    <property type="entry name" value="Portal_HK97"/>
</dbReference>
<sequence length="412" mass="45283">MNFAGVVSSAKKALGFPVEQKAYSLNSPEFADLIGLRPTYSGVNLGGQSALYVPAILQAVRLISETIGSLPCKVYRETADGKEVTKDHSAYRIVHKRANEWTGAGNLRTRLTADALMHGNGYAKVVRFEDGRPFELHHLKHGTVTVLENPATGAPVYRVSEATGTREYPHTEILHIPSFLGVSPIAFGKEGIGLAAILERDAAQFFGSGRRAAATLTNEGKAIPDDNTKAAKTIGFLLKSYREWQSDPNRYPLLLDGGWKHSAETMTSTDAQFLENRVFQIDEIARILGVPPHLLFNLERATWGNAETMGATFYELCIRFWLDRWTDALTTVLLTEDEQDTHYFEFIVDDLMRADAASRTANMTALVTNRIMTPNEARAIQNMPPLPGGDELINPHTTSNAAPISAQAKEPA</sequence>
<reference evidence="2" key="1">
    <citation type="submission" date="2016-03" db="EMBL/GenBank/DDBJ databases">
        <title>Microsymbionts genomes from the relict species Vavilovia formosa.</title>
        <authorList>
            <person name="Chirak E."/>
            <person name="Kimeklis A."/>
            <person name="Kopat V."/>
            <person name="Andronov E."/>
        </authorList>
    </citation>
    <scope>NUCLEOTIDE SEQUENCE [LARGE SCALE GENOMIC DNA]</scope>
    <source>
        <strain evidence="2">Vaf12</strain>
    </source>
</reference>
<proteinExistence type="predicted"/>
<accession>A0A154IA68</accession>
<dbReference type="AlphaFoldDB" id="A0A154IA68"/>
<dbReference type="InterPro" id="IPR006944">
    <property type="entry name" value="Phage/GTA_portal"/>
</dbReference>
<dbReference type="NCBIfam" id="TIGR01537">
    <property type="entry name" value="portal_HK97"/>
    <property type="match status" value="1"/>
</dbReference>
<evidence type="ECO:0000256" key="1">
    <source>
        <dbReference type="SAM" id="MobiDB-lite"/>
    </source>
</evidence>
<gene>
    <name evidence="2" type="ORF">A4A59_04900</name>
</gene>
<comment type="caution">
    <text evidence="2">The sequence shown here is derived from an EMBL/GenBank/DDBJ whole genome shotgun (WGS) entry which is preliminary data.</text>
</comment>
<dbReference type="Gene3D" id="1.20.1270.210">
    <property type="match status" value="1"/>
</dbReference>
<dbReference type="Gene3D" id="3.30.1120.70">
    <property type="match status" value="1"/>
</dbReference>
<evidence type="ECO:0000313" key="2">
    <source>
        <dbReference type="EMBL" id="KZA97493.1"/>
    </source>
</evidence>
<dbReference type="Gene3D" id="3.40.140.120">
    <property type="match status" value="1"/>
</dbReference>
<organism evidence="2">
    <name type="scientific">Rhizobium leguminosarum</name>
    <dbReference type="NCBI Taxonomy" id="384"/>
    <lineage>
        <taxon>Bacteria</taxon>
        <taxon>Pseudomonadati</taxon>
        <taxon>Pseudomonadota</taxon>
        <taxon>Alphaproteobacteria</taxon>
        <taxon>Hyphomicrobiales</taxon>
        <taxon>Rhizobiaceae</taxon>
        <taxon>Rhizobium/Agrobacterium group</taxon>
        <taxon>Rhizobium</taxon>
    </lineage>
</organism>
<dbReference type="Pfam" id="PF04860">
    <property type="entry name" value="Phage_portal"/>
    <property type="match status" value="1"/>
</dbReference>
<name>A0A154IA68_RHILE</name>
<feature type="region of interest" description="Disordered" evidence="1">
    <location>
        <begin position="386"/>
        <end position="412"/>
    </location>
</feature>
<dbReference type="RefSeq" id="WP_062944750.1">
    <property type="nucleotide sequence ID" value="NZ_CP171844.1"/>
</dbReference>
<protein>
    <submittedName>
        <fullName evidence="2">Head portal protein, HK97 family</fullName>
    </submittedName>
</protein>
<dbReference type="EMBL" id="LVYU01000134">
    <property type="protein sequence ID" value="KZA97493.1"/>
    <property type="molecule type" value="Genomic_DNA"/>
</dbReference>